<evidence type="ECO:0000313" key="2">
    <source>
        <dbReference type="Proteomes" id="UP000006222"/>
    </source>
</evidence>
<sequence length="46" mass="5260">MQQRSTSLRNRPSDLARALFTCIDCVVLNHATSSADQVLIRRLRVF</sequence>
<accession>F2AN34</accession>
<name>F2AN34_RHOBT</name>
<reference evidence="1 2" key="1">
    <citation type="journal article" date="2013" name="Mar. Genomics">
        <title>Expression of sulfatases in Rhodopirellula baltica and the diversity of sulfatases in the genus Rhodopirellula.</title>
        <authorList>
            <person name="Wegner C.E."/>
            <person name="Richter-Heitmann T."/>
            <person name="Klindworth A."/>
            <person name="Klockow C."/>
            <person name="Richter M."/>
            <person name="Achstetter T."/>
            <person name="Glockner F.O."/>
            <person name="Harder J."/>
        </authorList>
    </citation>
    <scope>NUCLEOTIDE SEQUENCE [LARGE SCALE GENOMIC DNA]</scope>
    <source>
        <strain evidence="1 2">WH47</strain>
    </source>
</reference>
<dbReference type="PATRIC" id="fig|991778.3.peg.1150"/>
<proteinExistence type="predicted"/>
<dbReference type="EMBL" id="AFAR01000063">
    <property type="protein sequence ID" value="EGF28917.1"/>
    <property type="molecule type" value="Genomic_DNA"/>
</dbReference>
<comment type="caution">
    <text evidence="1">The sequence shown here is derived from an EMBL/GenBank/DDBJ whole genome shotgun (WGS) entry which is preliminary data.</text>
</comment>
<evidence type="ECO:0000313" key="1">
    <source>
        <dbReference type="EMBL" id="EGF28917.1"/>
    </source>
</evidence>
<organism evidence="1 2">
    <name type="scientific">Rhodopirellula baltica WH47</name>
    <dbReference type="NCBI Taxonomy" id="991778"/>
    <lineage>
        <taxon>Bacteria</taxon>
        <taxon>Pseudomonadati</taxon>
        <taxon>Planctomycetota</taxon>
        <taxon>Planctomycetia</taxon>
        <taxon>Pirellulales</taxon>
        <taxon>Pirellulaceae</taxon>
        <taxon>Rhodopirellula</taxon>
    </lineage>
</organism>
<dbReference type="Proteomes" id="UP000006222">
    <property type="component" value="Unassembled WGS sequence"/>
</dbReference>
<protein>
    <submittedName>
        <fullName evidence="1">Uncharacterized protein</fullName>
    </submittedName>
</protein>
<gene>
    <name evidence="1" type="ORF">RBWH47_01324</name>
</gene>
<dbReference type="AlphaFoldDB" id="F2AN34"/>